<dbReference type="RefSeq" id="WP_034745040.1">
    <property type="nucleotide sequence ID" value="NZ_BAUT01000016.1"/>
</dbReference>
<keyword evidence="3 6" id="KW-0812">Transmembrane</keyword>
<feature type="transmembrane region" description="Helical" evidence="6">
    <location>
        <begin position="169"/>
        <end position="192"/>
    </location>
</feature>
<dbReference type="PANTHER" id="PTHR23531:SF2">
    <property type="entry name" value="PERMEASE"/>
    <property type="match status" value="1"/>
</dbReference>
<evidence type="ECO:0000256" key="6">
    <source>
        <dbReference type="SAM" id="Phobius"/>
    </source>
</evidence>
<evidence type="ECO:0000256" key="2">
    <source>
        <dbReference type="ARBA" id="ARBA00022448"/>
    </source>
</evidence>
<evidence type="ECO:0000313" key="9">
    <source>
        <dbReference type="Proteomes" id="UP000018890"/>
    </source>
</evidence>
<dbReference type="GO" id="GO:0022857">
    <property type="term" value="F:transmembrane transporter activity"/>
    <property type="evidence" value="ECO:0007669"/>
    <property type="project" value="InterPro"/>
</dbReference>
<dbReference type="EMBL" id="BAUT01000016">
    <property type="protein sequence ID" value="GAE25946.1"/>
    <property type="molecule type" value="Genomic_DNA"/>
</dbReference>
<keyword evidence="2" id="KW-0813">Transport</keyword>
<dbReference type="SUPFAM" id="SSF103473">
    <property type="entry name" value="MFS general substrate transporter"/>
    <property type="match status" value="1"/>
</dbReference>
<feature type="transmembrane region" description="Helical" evidence="6">
    <location>
        <begin position="246"/>
        <end position="265"/>
    </location>
</feature>
<dbReference type="GO" id="GO:0005886">
    <property type="term" value="C:plasma membrane"/>
    <property type="evidence" value="ECO:0007669"/>
    <property type="project" value="UniProtKB-SubCell"/>
</dbReference>
<evidence type="ECO:0000313" key="8">
    <source>
        <dbReference type="EMBL" id="GAE25946.1"/>
    </source>
</evidence>
<proteinExistence type="predicted"/>
<dbReference type="Pfam" id="PF07690">
    <property type="entry name" value="MFS_1"/>
    <property type="match status" value="1"/>
</dbReference>
<keyword evidence="5 6" id="KW-0472">Membrane</keyword>
<dbReference type="InterPro" id="IPR052714">
    <property type="entry name" value="MFS_Exporter"/>
</dbReference>
<feature type="transmembrane region" description="Helical" evidence="6">
    <location>
        <begin position="103"/>
        <end position="126"/>
    </location>
</feature>
<dbReference type="PROSITE" id="PS50850">
    <property type="entry name" value="MFS"/>
    <property type="match status" value="1"/>
</dbReference>
<dbReference type="OrthoDB" id="9814001at2"/>
<evidence type="ECO:0000256" key="1">
    <source>
        <dbReference type="ARBA" id="ARBA00004651"/>
    </source>
</evidence>
<sequence length="403" mass="44961">MKASKQPIWTKDFLCVAFVNLIIFIAFYALLTTLPIYVVYQLGGTEAQAGLVVTVMLVAAILIRPFSGNLLQRFGKRNVLIVSTIFFTVTSFLYTWVDQFLPLLILRFLHGFSFAILTTATSTLATDIVPSERRGEGLGYFTMFLNVAIVVGPFAGLMLIQHISFQQFFLFLSCFVIMSIICSMLLSTKGIPKPIKNTVKRRLSIHQLFETKALPFAFIISLVSFAYAAILSFISVYAIEIHLEQLSGYFFIVLAITMLVSRPYLSRLFDQRGPKIVILPSLLVFASGFTLLAVSQSAWLFLLAAGVIGVGYGSLMPLLLSLATERVDSSRTGHATATFFTLYDIGVAVGAFWLGLLVPMIGFSNMFHALAIFVLLIFAIFYYLHQRMHVSIKKKTTYKMNDL</sequence>
<feature type="transmembrane region" description="Helical" evidence="6">
    <location>
        <begin position="277"/>
        <end position="294"/>
    </location>
</feature>
<feature type="transmembrane region" description="Helical" evidence="6">
    <location>
        <begin position="12"/>
        <end position="37"/>
    </location>
</feature>
<gene>
    <name evidence="8" type="ORF">JCM9140_1969</name>
</gene>
<comment type="caution">
    <text evidence="8">The sequence shown here is derived from an EMBL/GenBank/DDBJ whole genome shotgun (WGS) entry which is preliminary data.</text>
</comment>
<organism evidence="8 9">
    <name type="scientific">Halalkalibacter wakoensis JCM 9140</name>
    <dbReference type="NCBI Taxonomy" id="1236970"/>
    <lineage>
        <taxon>Bacteria</taxon>
        <taxon>Bacillati</taxon>
        <taxon>Bacillota</taxon>
        <taxon>Bacilli</taxon>
        <taxon>Bacillales</taxon>
        <taxon>Bacillaceae</taxon>
        <taxon>Halalkalibacter</taxon>
    </lineage>
</organism>
<feature type="transmembrane region" description="Helical" evidence="6">
    <location>
        <begin position="213"/>
        <end position="234"/>
    </location>
</feature>
<feature type="transmembrane region" description="Helical" evidence="6">
    <location>
        <begin position="138"/>
        <end position="163"/>
    </location>
</feature>
<feature type="transmembrane region" description="Helical" evidence="6">
    <location>
        <begin position="300"/>
        <end position="323"/>
    </location>
</feature>
<evidence type="ECO:0000259" key="7">
    <source>
        <dbReference type="PROSITE" id="PS50850"/>
    </source>
</evidence>
<dbReference type="Gene3D" id="1.20.1250.20">
    <property type="entry name" value="MFS general substrate transporter like domains"/>
    <property type="match status" value="1"/>
</dbReference>
<feature type="transmembrane region" description="Helical" evidence="6">
    <location>
        <begin position="366"/>
        <end position="384"/>
    </location>
</feature>
<dbReference type="STRING" id="1236970.JCM9140_1969"/>
<protein>
    <submittedName>
        <fullName evidence="8">Antibiotic resistance protein</fullName>
    </submittedName>
</protein>
<evidence type="ECO:0000256" key="3">
    <source>
        <dbReference type="ARBA" id="ARBA00022692"/>
    </source>
</evidence>
<comment type="subcellular location">
    <subcellularLocation>
        <location evidence="1">Cell membrane</location>
        <topology evidence="1">Multi-pass membrane protein</topology>
    </subcellularLocation>
</comment>
<dbReference type="CDD" id="cd17489">
    <property type="entry name" value="MFS_YfcJ_like"/>
    <property type="match status" value="1"/>
</dbReference>
<keyword evidence="4 6" id="KW-1133">Transmembrane helix</keyword>
<feature type="transmembrane region" description="Helical" evidence="6">
    <location>
        <begin position="49"/>
        <end position="67"/>
    </location>
</feature>
<feature type="domain" description="Major facilitator superfamily (MFS) profile" evidence="7">
    <location>
        <begin position="12"/>
        <end position="389"/>
    </location>
</feature>
<feature type="transmembrane region" description="Helical" evidence="6">
    <location>
        <begin position="79"/>
        <end position="97"/>
    </location>
</feature>
<dbReference type="InterPro" id="IPR020846">
    <property type="entry name" value="MFS_dom"/>
</dbReference>
<accession>W4Q1L9</accession>
<feature type="transmembrane region" description="Helical" evidence="6">
    <location>
        <begin position="335"/>
        <end position="354"/>
    </location>
</feature>
<dbReference type="InterPro" id="IPR011701">
    <property type="entry name" value="MFS"/>
</dbReference>
<keyword evidence="9" id="KW-1185">Reference proteome</keyword>
<dbReference type="AlphaFoldDB" id="W4Q1L9"/>
<dbReference type="Proteomes" id="UP000018890">
    <property type="component" value="Unassembled WGS sequence"/>
</dbReference>
<reference evidence="8" key="1">
    <citation type="journal article" date="2014" name="Genome Announc.">
        <title>Draft Genome Sequences of Three Alkaliphilic Bacillus Strains, Bacillus wakoensis JCM 9140T, Bacillus akibai JCM 9157T, and Bacillus hemicellulosilyticus JCM 9152T.</title>
        <authorList>
            <person name="Yuki M."/>
            <person name="Oshima K."/>
            <person name="Suda W."/>
            <person name="Oshida Y."/>
            <person name="Kitamura K."/>
            <person name="Iida T."/>
            <person name="Hattori M."/>
            <person name="Ohkuma M."/>
        </authorList>
    </citation>
    <scope>NUCLEOTIDE SEQUENCE [LARGE SCALE GENOMIC DNA]</scope>
    <source>
        <strain evidence="8">JCM 9140</strain>
    </source>
</reference>
<dbReference type="PANTHER" id="PTHR23531">
    <property type="entry name" value="QUINOLENE RESISTANCE PROTEIN NORA"/>
    <property type="match status" value="1"/>
</dbReference>
<evidence type="ECO:0000256" key="4">
    <source>
        <dbReference type="ARBA" id="ARBA00022989"/>
    </source>
</evidence>
<evidence type="ECO:0000256" key="5">
    <source>
        <dbReference type="ARBA" id="ARBA00023136"/>
    </source>
</evidence>
<dbReference type="InterPro" id="IPR036259">
    <property type="entry name" value="MFS_trans_sf"/>
</dbReference>
<name>W4Q1L9_9BACI</name>